<dbReference type="InterPro" id="IPR043142">
    <property type="entry name" value="PapC-like_C_sf"/>
</dbReference>
<keyword evidence="9" id="KW-1029">Fimbrium biogenesis</keyword>
<dbReference type="NCBIfam" id="NF011832">
    <property type="entry name" value="PRK15304.1"/>
    <property type="match status" value="1"/>
</dbReference>
<keyword evidence="5 9" id="KW-0812">Transmembrane</keyword>
<dbReference type="EMBL" id="JAMDGY010000092">
    <property type="protein sequence ID" value="MDD0993444.1"/>
    <property type="molecule type" value="Genomic_DNA"/>
</dbReference>
<dbReference type="InterPro" id="IPR018030">
    <property type="entry name" value="Fimbrial_membr_usher_CS"/>
</dbReference>
<dbReference type="RefSeq" id="WP_273914003.1">
    <property type="nucleotide sequence ID" value="NZ_JAMDGX010000126.1"/>
</dbReference>
<evidence type="ECO:0000259" key="10">
    <source>
        <dbReference type="Pfam" id="PF13953"/>
    </source>
</evidence>
<evidence type="ECO:0000256" key="2">
    <source>
        <dbReference type="ARBA" id="ARBA00008064"/>
    </source>
</evidence>
<dbReference type="Gene3D" id="2.60.40.2070">
    <property type="match status" value="1"/>
</dbReference>
<evidence type="ECO:0000256" key="3">
    <source>
        <dbReference type="ARBA" id="ARBA00022448"/>
    </source>
</evidence>
<keyword evidence="7 9" id="KW-0472">Membrane</keyword>
<proteinExistence type="inferred from homology"/>
<evidence type="ECO:0000256" key="1">
    <source>
        <dbReference type="ARBA" id="ARBA00004571"/>
    </source>
</evidence>
<evidence type="ECO:0000256" key="4">
    <source>
        <dbReference type="ARBA" id="ARBA00022452"/>
    </source>
</evidence>
<accession>A0ABT5NZ10</accession>
<sequence>MQKQNQQRSHVTGEPVKQTIFDLNMLKSRGIDPHVADYFSHAPRFAEGVRRVALQVNGNPRGSVDARFDSEGQLCFTQALLDQANLKVPEPPLIQDGCYDFIARFAQTEVTLRPNRQEVALIVPTDALRPRTDSVLSYQQGGVGGLINYDLLGMNSEYSGKSRRYYSANTELGFNAGDWLVRSRQMHSIQDQRRTSQTLYTYAQKTFVESESLLQVGEININNSVFPGAAITGVQVVPELALQNNSRSGTTVEGIAQSQARVEVRQAGALIYSTLVPAGPFSLPDIPLLNGNTDLDVRVIEANGEQRDFTIAAAALAPFAYTAPGYSFAVGKVRTFGAKDMESPTVVTGTGGWLITPANNLSAGLMLGQNNYQAVAWTLGSQLTPDTSTTLRSSVSKAGKENLNGAETSLSASTRLTETFSASASATRRTSGYRELMESTSAHSDRGLYSVGHDQYAVSLSWSDPWLGGFSTSYSTSTTTSGQKSEYLSGSWNKQFKQFSVSANIEKSMGRSQRSSDEQRVMNTASESNAVYLTVSVPLGGARSARSYATRRDGSTRFGAGYTDSSSDLASYSLSAERDAQAERNDFSGSVSLLPRFASVNLGYSQSGNDSTSYSGQLRGGVALHKQGITLSPYALNDTFAVASVGDVSGIKLNTPSGPVWTDPWGRAVVARLPAYQKSHVEVATKSLPRNLDIQNGYRSVAAGRGSVQALDFSVTRSRRALLRTTDSSGTVLPKGAAVFNAQGEFVTSVVDGGRAFIANENLEKPLTVRLPDNSSCALNFKLPKTPDPDVYFEKADALCSPN</sequence>
<name>A0ABT5NZ10_9PSED</name>
<evidence type="ECO:0000256" key="9">
    <source>
        <dbReference type="RuleBase" id="RU003884"/>
    </source>
</evidence>
<dbReference type="InterPro" id="IPR025885">
    <property type="entry name" value="PapC_N"/>
</dbReference>
<feature type="domain" description="PapC-like C-terminal" evidence="10">
    <location>
        <begin position="722"/>
        <end position="785"/>
    </location>
</feature>
<dbReference type="Pfam" id="PF13953">
    <property type="entry name" value="PapC_C"/>
    <property type="match status" value="1"/>
</dbReference>
<dbReference type="Gene3D" id="2.60.40.2610">
    <property type="entry name" value="Outer membrane usher protein FimD, plug domain"/>
    <property type="match status" value="1"/>
</dbReference>
<evidence type="ECO:0000259" key="11">
    <source>
        <dbReference type="Pfam" id="PF13954"/>
    </source>
</evidence>
<gene>
    <name evidence="12" type="ORF">M5G11_23235</name>
</gene>
<dbReference type="InterPro" id="IPR042186">
    <property type="entry name" value="FimD_plug_dom"/>
</dbReference>
<keyword evidence="8 9" id="KW-0998">Cell outer membrane</keyword>
<dbReference type="Pfam" id="PF13954">
    <property type="entry name" value="PapC_N"/>
    <property type="match status" value="1"/>
</dbReference>
<dbReference type="Pfam" id="PF00577">
    <property type="entry name" value="Usher"/>
    <property type="match status" value="1"/>
</dbReference>
<dbReference type="Gene3D" id="3.10.20.410">
    <property type="match status" value="1"/>
</dbReference>
<keyword evidence="13" id="KW-1185">Reference proteome</keyword>
<feature type="domain" description="PapC N-terminal" evidence="11">
    <location>
        <begin position="21"/>
        <end position="151"/>
    </location>
</feature>
<evidence type="ECO:0000256" key="8">
    <source>
        <dbReference type="ARBA" id="ARBA00023237"/>
    </source>
</evidence>
<protein>
    <submittedName>
        <fullName evidence="12">Fimbrial biogenesis usher protein</fullName>
    </submittedName>
</protein>
<dbReference type="PROSITE" id="PS01151">
    <property type="entry name" value="FIMBRIAL_USHER"/>
    <property type="match status" value="1"/>
</dbReference>
<comment type="subcellular location">
    <subcellularLocation>
        <location evidence="1 9">Cell outer membrane</location>
        <topology evidence="1 9">Multi-pass membrane protein</topology>
    </subcellularLocation>
</comment>
<dbReference type="PANTHER" id="PTHR30451">
    <property type="entry name" value="OUTER MEMBRANE USHER PROTEIN"/>
    <property type="match status" value="1"/>
</dbReference>
<evidence type="ECO:0000256" key="7">
    <source>
        <dbReference type="ARBA" id="ARBA00023136"/>
    </source>
</evidence>
<keyword evidence="6" id="KW-0732">Signal</keyword>
<dbReference type="SUPFAM" id="SSF141729">
    <property type="entry name" value="FimD N-terminal domain-like"/>
    <property type="match status" value="1"/>
</dbReference>
<dbReference type="InterPro" id="IPR025949">
    <property type="entry name" value="PapC-like_C"/>
</dbReference>
<evidence type="ECO:0000256" key="6">
    <source>
        <dbReference type="ARBA" id="ARBA00022729"/>
    </source>
</evidence>
<dbReference type="Gene3D" id="2.60.40.3110">
    <property type="match status" value="1"/>
</dbReference>
<dbReference type="PANTHER" id="PTHR30451:SF8">
    <property type="entry name" value="FIMBRIAL USHER PROTEIN"/>
    <property type="match status" value="1"/>
</dbReference>
<evidence type="ECO:0000256" key="5">
    <source>
        <dbReference type="ARBA" id="ARBA00022692"/>
    </source>
</evidence>
<comment type="caution">
    <text evidence="12">The sequence shown here is derived from an EMBL/GenBank/DDBJ whole genome shotgun (WGS) entry which is preliminary data.</text>
</comment>
<evidence type="ECO:0000313" key="12">
    <source>
        <dbReference type="EMBL" id="MDD0993444.1"/>
    </source>
</evidence>
<evidence type="ECO:0000313" key="13">
    <source>
        <dbReference type="Proteomes" id="UP001148203"/>
    </source>
</evidence>
<keyword evidence="3 9" id="KW-0813">Transport</keyword>
<organism evidence="12 13">
    <name type="scientific">Pseudomonas fontis</name>
    <dbReference type="NCBI Taxonomy" id="2942633"/>
    <lineage>
        <taxon>Bacteria</taxon>
        <taxon>Pseudomonadati</taxon>
        <taxon>Pseudomonadota</taxon>
        <taxon>Gammaproteobacteria</taxon>
        <taxon>Pseudomonadales</taxon>
        <taxon>Pseudomonadaceae</taxon>
        <taxon>Pseudomonas</taxon>
    </lineage>
</organism>
<dbReference type="Proteomes" id="UP001148203">
    <property type="component" value="Unassembled WGS sequence"/>
</dbReference>
<dbReference type="InterPro" id="IPR000015">
    <property type="entry name" value="Fimb_usher"/>
</dbReference>
<dbReference type="InterPro" id="IPR037224">
    <property type="entry name" value="PapC_N_sf"/>
</dbReference>
<comment type="similarity">
    <text evidence="2 9">Belongs to the fimbrial export usher family.</text>
</comment>
<reference evidence="12 13" key="1">
    <citation type="submission" date="2022-05" db="EMBL/GenBank/DDBJ databases">
        <title>Novel Pseudomonas spp. Isolated from a Rainbow Trout Aquaculture Facility.</title>
        <authorList>
            <person name="Testerman T."/>
            <person name="Graf J."/>
        </authorList>
    </citation>
    <scope>NUCLEOTIDE SEQUENCE [LARGE SCALE GENOMIC DNA]</scope>
    <source>
        <strain evidence="12 13">ID681</strain>
    </source>
</reference>
<keyword evidence="4" id="KW-1134">Transmembrane beta strand</keyword>